<evidence type="ECO:0000259" key="1">
    <source>
        <dbReference type="Pfam" id="PF01882"/>
    </source>
</evidence>
<accession>A0ABT8TAY1</accession>
<dbReference type="SUPFAM" id="SSF53300">
    <property type="entry name" value="vWA-like"/>
    <property type="match status" value="1"/>
</dbReference>
<name>A0ABT8TAY1_9GAMM</name>
<feature type="domain" description="DUF58" evidence="1">
    <location>
        <begin position="61"/>
        <end position="275"/>
    </location>
</feature>
<proteinExistence type="predicted"/>
<dbReference type="InterPro" id="IPR036465">
    <property type="entry name" value="vWFA_dom_sf"/>
</dbReference>
<dbReference type="PANTHER" id="PTHR33608">
    <property type="entry name" value="BLL2464 PROTEIN"/>
    <property type="match status" value="1"/>
</dbReference>
<dbReference type="PANTHER" id="PTHR33608:SF12">
    <property type="entry name" value="DUF58 DOMAIN-CONTAINING PROTEIN"/>
    <property type="match status" value="1"/>
</dbReference>
<dbReference type="RefSeq" id="WP_302711402.1">
    <property type="nucleotide sequence ID" value="NZ_JAULRT010000035.1"/>
</dbReference>
<reference evidence="2" key="1">
    <citation type="submission" date="2023-07" db="EMBL/GenBank/DDBJ databases">
        <title>Gilvimarinus algae sp. nov., isolated from the surface of Kelp.</title>
        <authorList>
            <person name="Sun Y.Y."/>
            <person name="Gong Y."/>
            <person name="Du Z.J."/>
        </authorList>
    </citation>
    <scope>NUCLEOTIDE SEQUENCE</scope>
    <source>
        <strain evidence="2">SDUM040014</strain>
    </source>
</reference>
<protein>
    <submittedName>
        <fullName evidence="2">DUF58 domain-containing protein</fullName>
    </submittedName>
</protein>
<evidence type="ECO:0000313" key="2">
    <source>
        <dbReference type="EMBL" id="MDO3381271.1"/>
    </source>
</evidence>
<gene>
    <name evidence="2" type="ORF">QWI16_03740</name>
</gene>
<dbReference type="Pfam" id="PF01882">
    <property type="entry name" value="DUF58"/>
    <property type="match status" value="1"/>
</dbReference>
<evidence type="ECO:0000313" key="3">
    <source>
        <dbReference type="Proteomes" id="UP001168380"/>
    </source>
</evidence>
<sequence>MAKPTALDSPLDPRIHTDFSYLKSLQRKARQLSFLPRQRSKSLLAGRHGSRMRGRGLNFEELRDYRVGDDIRAIDWRVTARMGRPHVRVYAEEKDRSALLIVDQRMSMFFGSRRNMKSVTASEAAALCAYGIFARGDRVGAVVFNDTEVKAFRPSKRPQLLEQVVRCISQYNLALHCDLESPATSMHLNRPLKAATEQVGHDHLVVVISDFDAVDDATEQHLGQLCAHNDVILVAVQDPLAQTLPKDLQMVVSDGQSQMTIDTRSDKTHARLQQAFSQRLATLDEWQQRLPLTVMRLTTERDTFDQIAEALAVRRR</sequence>
<dbReference type="Proteomes" id="UP001168380">
    <property type="component" value="Unassembled WGS sequence"/>
</dbReference>
<keyword evidence="3" id="KW-1185">Reference proteome</keyword>
<dbReference type="InterPro" id="IPR002881">
    <property type="entry name" value="DUF58"/>
</dbReference>
<comment type="caution">
    <text evidence="2">The sequence shown here is derived from an EMBL/GenBank/DDBJ whole genome shotgun (WGS) entry which is preliminary data.</text>
</comment>
<organism evidence="2 3">
    <name type="scientific">Gilvimarinus algae</name>
    <dbReference type="NCBI Taxonomy" id="3058037"/>
    <lineage>
        <taxon>Bacteria</taxon>
        <taxon>Pseudomonadati</taxon>
        <taxon>Pseudomonadota</taxon>
        <taxon>Gammaproteobacteria</taxon>
        <taxon>Cellvibrionales</taxon>
        <taxon>Cellvibrionaceae</taxon>
        <taxon>Gilvimarinus</taxon>
    </lineage>
</organism>
<dbReference type="Gene3D" id="3.40.50.410">
    <property type="entry name" value="von Willebrand factor, type A domain"/>
    <property type="match status" value="1"/>
</dbReference>
<dbReference type="EMBL" id="JAULRT010000035">
    <property type="protein sequence ID" value="MDO3381271.1"/>
    <property type="molecule type" value="Genomic_DNA"/>
</dbReference>